<gene>
    <name evidence="2" type="ORF">H9Y04_19535</name>
</gene>
<protein>
    <recommendedName>
        <fullName evidence="4">Lipoprotein</fullName>
    </recommendedName>
</protein>
<evidence type="ECO:0000313" key="3">
    <source>
        <dbReference type="Proteomes" id="UP000642284"/>
    </source>
</evidence>
<sequence length="125" mass="13263">MAAAVLALGGCGALPGGESPDPYTSVIPAPTSDSRGGGEEFVFSSGSFEIAEQDDVAKGQPCEKEGAFGVGPGDDRFRCHDAHWVLLVWEPPEAGSSCPVEGQQFFQRNEPTHQCRDGRWEQLPG</sequence>
<accession>A0ABR7SIG0</accession>
<dbReference type="Proteomes" id="UP000642284">
    <property type="component" value="Unassembled WGS sequence"/>
</dbReference>
<name>A0ABR7SIG0_9ACTN</name>
<dbReference type="EMBL" id="JACTVJ010000010">
    <property type="protein sequence ID" value="MBC9714749.1"/>
    <property type="molecule type" value="Genomic_DNA"/>
</dbReference>
<reference evidence="2 3" key="1">
    <citation type="submission" date="2020-08" db="EMBL/GenBank/DDBJ databases">
        <title>Genemic of Streptomyces polyaspartic.</title>
        <authorList>
            <person name="Liu W."/>
        </authorList>
    </citation>
    <scope>NUCLEOTIDE SEQUENCE [LARGE SCALE GENOMIC DNA]</scope>
    <source>
        <strain evidence="2 3">TRM66268-LWL</strain>
    </source>
</reference>
<comment type="caution">
    <text evidence="2">The sequence shown here is derived from an EMBL/GenBank/DDBJ whole genome shotgun (WGS) entry which is preliminary data.</text>
</comment>
<proteinExistence type="predicted"/>
<evidence type="ECO:0000256" key="1">
    <source>
        <dbReference type="SAM" id="MobiDB-lite"/>
    </source>
</evidence>
<organism evidence="2 3">
    <name type="scientific">Streptomyces polyasparticus</name>
    <dbReference type="NCBI Taxonomy" id="2767826"/>
    <lineage>
        <taxon>Bacteria</taxon>
        <taxon>Bacillati</taxon>
        <taxon>Actinomycetota</taxon>
        <taxon>Actinomycetes</taxon>
        <taxon>Kitasatosporales</taxon>
        <taxon>Streptomycetaceae</taxon>
        <taxon>Streptomyces</taxon>
    </lineage>
</organism>
<feature type="region of interest" description="Disordered" evidence="1">
    <location>
        <begin position="16"/>
        <end position="39"/>
    </location>
</feature>
<keyword evidence="3" id="KW-1185">Reference proteome</keyword>
<evidence type="ECO:0000313" key="2">
    <source>
        <dbReference type="EMBL" id="MBC9714749.1"/>
    </source>
</evidence>
<evidence type="ECO:0008006" key="4">
    <source>
        <dbReference type="Google" id="ProtNLM"/>
    </source>
</evidence>
<dbReference type="RefSeq" id="WP_187815222.1">
    <property type="nucleotide sequence ID" value="NZ_JACTVJ010000010.1"/>
</dbReference>